<keyword evidence="2" id="KW-1185">Reference proteome</keyword>
<reference evidence="1 2" key="1">
    <citation type="submission" date="2017-01" db="EMBL/GenBank/DDBJ databases">
        <title>Genome sequence of Rhodoferax antarcticus ANT.BR, a psychrophilic purple nonsulfur bacterium from an Antarctic microbial mat.</title>
        <authorList>
            <person name="Baker J."/>
            <person name="Riester C."/>
            <person name="Skinner B."/>
            <person name="Newell A."/>
            <person name="Swingley W."/>
            <person name="Madigan M."/>
            <person name="Jung D."/>
            <person name="Asao M."/>
            <person name="Chen M."/>
            <person name="Loughlin P."/>
            <person name="Pan H."/>
            <person name="Lin S."/>
            <person name="Li N."/>
            <person name="Shaw J."/>
            <person name="Prado M."/>
            <person name="Sherman C."/>
            <person name="Li X."/>
            <person name="Tang J."/>
            <person name="Blankenship R."/>
            <person name="Zhao T."/>
            <person name="Touchman J."/>
            <person name="Sattley M."/>
        </authorList>
    </citation>
    <scope>NUCLEOTIDE SEQUENCE [LARGE SCALE GENOMIC DNA]</scope>
    <source>
        <strain evidence="1 2">ANT.BR</strain>
    </source>
</reference>
<organism evidence="1 2">
    <name type="scientific">Rhodoferax antarcticus ANT.BR</name>
    <dbReference type="NCBI Taxonomy" id="1111071"/>
    <lineage>
        <taxon>Bacteria</taxon>
        <taxon>Pseudomonadati</taxon>
        <taxon>Pseudomonadota</taxon>
        <taxon>Betaproteobacteria</taxon>
        <taxon>Burkholderiales</taxon>
        <taxon>Comamonadaceae</taxon>
        <taxon>Rhodoferax</taxon>
    </lineage>
</organism>
<accession>A0A1Q8YGN9</accession>
<name>A0A1Q8YGN9_9BURK</name>
<protein>
    <submittedName>
        <fullName evidence="1">Uncharacterized protein</fullName>
    </submittedName>
</protein>
<dbReference type="EMBL" id="MSYM01000009">
    <property type="protein sequence ID" value="OLP07163.1"/>
    <property type="molecule type" value="Genomic_DNA"/>
</dbReference>
<dbReference type="AlphaFoldDB" id="A0A1Q8YGN9"/>
<proteinExistence type="predicted"/>
<comment type="caution">
    <text evidence="1">The sequence shown here is derived from an EMBL/GenBank/DDBJ whole genome shotgun (WGS) entry which is preliminary data.</text>
</comment>
<dbReference type="Proteomes" id="UP000185911">
    <property type="component" value="Unassembled WGS sequence"/>
</dbReference>
<evidence type="ECO:0000313" key="1">
    <source>
        <dbReference type="EMBL" id="OLP07163.1"/>
    </source>
</evidence>
<evidence type="ECO:0000313" key="2">
    <source>
        <dbReference type="Proteomes" id="UP000185911"/>
    </source>
</evidence>
<sequence>MSFNPRPPLLAGELMPRPKIGFCNAVSIRARHCWRANYLLSTRQPGYTSVSIRARHCWRANSDFEPSTPIMRLFQSAPRHCWRGELGSSQRIIHGQDVSIRARHCWRANYQCTSRSASRL</sequence>
<gene>
    <name evidence="1" type="ORF">BLL52_1450</name>
</gene>